<reference evidence="2" key="1">
    <citation type="submission" date="2025-08" db="UniProtKB">
        <authorList>
            <consortium name="RefSeq"/>
        </authorList>
    </citation>
    <scope>IDENTIFICATION</scope>
</reference>
<dbReference type="InterPro" id="IPR008042">
    <property type="entry name" value="Retrotrans_Pao"/>
</dbReference>
<name>A0A2I4ALB2_AUSLI</name>
<feature type="non-terminal residue" evidence="2">
    <location>
        <position position="333"/>
    </location>
</feature>
<dbReference type="GeneID" id="106512149"/>
<dbReference type="PANTHER" id="PTHR47331">
    <property type="entry name" value="PHD-TYPE DOMAIN-CONTAINING PROTEIN"/>
    <property type="match status" value="1"/>
</dbReference>
<dbReference type="InParanoid" id="A0A2I4ALB2"/>
<sequence length="333" mass="37660">MKVHLFGAAASSPGCANYGLKHLAKEHCQTHPIGSEFIEKDFYVDDGVTSTDTVERAVQLAQEAIEICKQGGLRLHKFISNSPAVLQNIPPSECAVNIKTKDLTVKDMPKERALGMQWSVETDCFKFDNTLKNQPPTRRGILSTVASIYDPLGFLAPYVLSGKQILQEMCQQGISWDDPLPEALRPRWESWQRDFSNLEKVNITRCYFPKAFGEIKERELHHFSDASTSGYGQCTYLRAINAKEEIHCSLIIAKARVSPIKLTTIPRLELTAAEVSVSVSNMLREELGYDQVKEYYWSDSKVVLGYINNDARRFHTFVANRVQRIRQSTSPQQ</sequence>
<accession>A0A2I4ALB2</accession>
<dbReference type="Proteomes" id="UP000192220">
    <property type="component" value="Unplaced"/>
</dbReference>
<gene>
    <name evidence="2" type="primary">LOC106512149</name>
</gene>
<dbReference type="OrthoDB" id="10051210at2759"/>
<dbReference type="RefSeq" id="XP_013856282.1">
    <property type="nucleotide sequence ID" value="XM_014000828.1"/>
</dbReference>
<dbReference type="PANTHER" id="PTHR47331:SF5">
    <property type="entry name" value="RIBONUCLEASE H"/>
    <property type="match status" value="1"/>
</dbReference>
<keyword evidence="1" id="KW-1185">Reference proteome</keyword>
<evidence type="ECO:0000313" key="2">
    <source>
        <dbReference type="RefSeq" id="XP_013856282.1"/>
    </source>
</evidence>
<protein>
    <submittedName>
        <fullName evidence="2">Uncharacterized protein LOC106512149</fullName>
    </submittedName>
</protein>
<proteinExistence type="predicted"/>
<evidence type="ECO:0000313" key="1">
    <source>
        <dbReference type="Proteomes" id="UP000192220"/>
    </source>
</evidence>
<dbReference type="STRING" id="52670.A0A2I4ALB2"/>
<dbReference type="KEGG" id="alim:106512149"/>
<dbReference type="Pfam" id="PF05380">
    <property type="entry name" value="Peptidase_A17"/>
    <property type="match status" value="1"/>
</dbReference>
<organism evidence="1 2">
    <name type="scientific">Austrofundulus limnaeus</name>
    <name type="common">Annual killifish</name>
    <dbReference type="NCBI Taxonomy" id="52670"/>
    <lineage>
        <taxon>Eukaryota</taxon>
        <taxon>Metazoa</taxon>
        <taxon>Chordata</taxon>
        <taxon>Craniata</taxon>
        <taxon>Vertebrata</taxon>
        <taxon>Euteleostomi</taxon>
        <taxon>Actinopterygii</taxon>
        <taxon>Neopterygii</taxon>
        <taxon>Teleostei</taxon>
        <taxon>Neoteleostei</taxon>
        <taxon>Acanthomorphata</taxon>
        <taxon>Ovalentaria</taxon>
        <taxon>Atherinomorphae</taxon>
        <taxon>Cyprinodontiformes</taxon>
        <taxon>Rivulidae</taxon>
        <taxon>Austrofundulus</taxon>
    </lineage>
</organism>
<dbReference type="AlphaFoldDB" id="A0A2I4ALB2"/>